<protein>
    <recommendedName>
        <fullName evidence="8">Protein transport protein SFT2</fullName>
    </recommendedName>
</protein>
<keyword evidence="5 8" id="KW-1133">Transmembrane helix</keyword>
<comment type="similarity">
    <text evidence="7 8">Belongs to the SFT2 family.</text>
</comment>
<feature type="transmembrane region" description="Helical" evidence="8">
    <location>
        <begin position="110"/>
        <end position="130"/>
    </location>
</feature>
<dbReference type="GO" id="GO:0000139">
    <property type="term" value="C:Golgi membrane"/>
    <property type="evidence" value="ECO:0007669"/>
    <property type="project" value="UniProtKB-SubCell"/>
</dbReference>
<reference evidence="10" key="2">
    <citation type="submission" date="2013-12" db="EMBL/GenBank/DDBJ databases">
        <title>Evolution of pathogenesis and genome organization in the Tremellales.</title>
        <authorList>
            <person name="Cuomo C."/>
            <person name="Litvintseva A."/>
            <person name="Heitman J."/>
            <person name="Chen Y."/>
            <person name="Sun S."/>
            <person name="Springer D."/>
            <person name="Dromer F."/>
            <person name="Young S."/>
            <person name="Zeng Q."/>
            <person name="Chapman S."/>
            <person name="Gujja S."/>
            <person name="Saif S."/>
            <person name="Birren B."/>
        </authorList>
    </citation>
    <scope>NUCLEOTIDE SEQUENCE [LARGE SCALE GENOMIC DNA]</scope>
    <source>
        <strain evidence="10">BCC8398</strain>
    </source>
</reference>
<evidence type="ECO:0000256" key="2">
    <source>
        <dbReference type="ARBA" id="ARBA00022448"/>
    </source>
</evidence>
<evidence type="ECO:0000256" key="6">
    <source>
        <dbReference type="ARBA" id="ARBA00023136"/>
    </source>
</evidence>
<evidence type="ECO:0000313" key="9">
    <source>
        <dbReference type="EMBL" id="OCF38094.1"/>
    </source>
</evidence>
<comment type="caution">
    <text evidence="8">Lacks conserved residue(s) required for the propagation of feature annotation.</text>
</comment>
<reference evidence="9 10" key="1">
    <citation type="submission" date="2013-07" db="EMBL/GenBank/DDBJ databases">
        <title>The Genome Sequence of Cryptococcus heveanensis BCC8398.</title>
        <authorList>
            <consortium name="The Broad Institute Genome Sequencing Platform"/>
            <person name="Cuomo C."/>
            <person name="Litvintseva A."/>
            <person name="Chen Y."/>
            <person name="Heitman J."/>
            <person name="Sun S."/>
            <person name="Springer D."/>
            <person name="Dromer F."/>
            <person name="Young S.K."/>
            <person name="Zeng Q."/>
            <person name="Gargeya S."/>
            <person name="Fitzgerald M."/>
            <person name="Abouelleil A."/>
            <person name="Alvarado L."/>
            <person name="Berlin A.M."/>
            <person name="Chapman S.B."/>
            <person name="Dewar J."/>
            <person name="Goldberg J."/>
            <person name="Griggs A."/>
            <person name="Gujja S."/>
            <person name="Hansen M."/>
            <person name="Howarth C."/>
            <person name="Imamovic A."/>
            <person name="Larimer J."/>
            <person name="McCowan C."/>
            <person name="Murphy C."/>
            <person name="Pearson M."/>
            <person name="Priest M."/>
            <person name="Roberts A."/>
            <person name="Saif S."/>
            <person name="Shea T."/>
            <person name="Sykes S."/>
            <person name="Wortman J."/>
            <person name="Nusbaum C."/>
            <person name="Birren B."/>
        </authorList>
    </citation>
    <scope>NUCLEOTIDE SEQUENCE [LARGE SCALE GENOMIC DNA]</scope>
    <source>
        <strain evidence="9 10">BCC8398</strain>
    </source>
</reference>
<accession>A0A1B9H495</accession>
<dbReference type="OrthoDB" id="73614at2759"/>
<gene>
    <name evidence="9" type="ORF">I316_00318</name>
</gene>
<comment type="function">
    <text evidence="8">Nonessential protein required for the fusion of transport vesicles derived from the endocytic pathway with the Golgi complex.</text>
</comment>
<keyword evidence="10" id="KW-1185">Reference proteome</keyword>
<evidence type="ECO:0000313" key="10">
    <source>
        <dbReference type="Proteomes" id="UP000092666"/>
    </source>
</evidence>
<dbReference type="InterPro" id="IPR011691">
    <property type="entry name" value="Vesicle_transpt_SFT2"/>
</dbReference>
<proteinExistence type="inferred from homology"/>
<evidence type="ECO:0000256" key="5">
    <source>
        <dbReference type="ARBA" id="ARBA00022989"/>
    </source>
</evidence>
<keyword evidence="4 8" id="KW-0653">Protein transport</keyword>
<feature type="transmembrane region" description="Helical" evidence="8">
    <location>
        <begin position="82"/>
        <end position="104"/>
    </location>
</feature>
<comment type="subcellular location">
    <subcellularLocation>
        <location evidence="8">Golgi apparatus membrane</location>
        <topology evidence="8">Multi-pass membrane protein</topology>
    </subcellularLocation>
    <subcellularLocation>
        <location evidence="1">Membrane</location>
        <topology evidence="1">Multi-pass membrane protein</topology>
    </subcellularLocation>
</comment>
<keyword evidence="2 8" id="KW-0813">Transport</keyword>
<dbReference type="AlphaFoldDB" id="A0A1B9H495"/>
<keyword evidence="6 8" id="KW-0472">Membrane</keyword>
<dbReference type="EMBL" id="KI669492">
    <property type="protein sequence ID" value="OCF38094.1"/>
    <property type="molecule type" value="Genomic_DNA"/>
</dbReference>
<evidence type="ECO:0000256" key="3">
    <source>
        <dbReference type="ARBA" id="ARBA00022692"/>
    </source>
</evidence>
<dbReference type="Pfam" id="PF04178">
    <property type="entry name" value="Got1"/>
    <property type="match status" value="1"/>
</dbReference>
<keyword evidence="3 8" id="KW-0812">Transmembrane</keyword>
<keyword evidence="8" id="KW-0333">Golgi apparatus</keyword>
<name>A0A1B9H495_9TREE</name>
<organism evidence="9 10">
    <name type="scientific">Kwoniella heveanensis BCC8398</name>
    <dbReference type="NCBI Taxonomy" id="1296120"/>
    <lineage>
        <taxon>Eukaryota</taxon>
        <taxon>Fungi</taxon>
        <taxon>Dikarya</taxon>
        <taxon>Basidiomycota</taxon>
        <taxon>Agaricomycotina</taxon>
        <taxon>Tremellomycetes</taxon>
        <taxon>Tremellales</taxon>
        <taxon>Cryptococcaceae</taxon>
        <taxon>Kwoniella</taxon>
    </lineage>
</organism>
<dbReference type="STRING" id="1296120.A0A1B9H495"/>
<dbReference type="Proteomes" id="UP000092666">
    <property type="component" value="Unassembled WGS sequence"/>
</dbReference>
<evidence type="ECO:0000256" key="1">
    <source>
        <dbReference type="ARBA" id="ARBA00004141"/>
    </source>
</evidence>
<evidence type="ECO:0000256" key="7">
    <source>
        <dbReference type="ARBA" id="ARBA00025800"/>
    </source>
</evidence>
<dbReference type="PANTHER" id="PTHR23137:SF6">
    <property type="entry name" value="VESICLE TRANSPORT PROTEIN"/>
    <property type="match status" value="1"/>
</dbReference>
<feature type="transmembrane region" description="Helical" evidence="8">
    <location>
        <begin position="37"/>
        <end position="70"/>
    </location>
</feature>
<dbReference type="InterPro" id="IPR007305">
    <property type="entry name" value="Vesicle_transpt_Got1/SFT2"/>
</dbReference>
<evidence type="ECO:0000256" key="8">
    <source>
        <dbReference type="RuleBase" id="RU363111"/>
    </source>
</evidence>
<evidence type="ECO:0000256" key="4">
    <source>
        <dbReference type="ARBA" id="ARBA00022927"/>
    </source>
</evidence>
<dbReference type="GO" id="GO:0016192">
    <property type="term" value="P:vesicle-mediated transport"/>
    <property type="evidence" value="ECO:0007669"/>
    <property type="project" value="InterPro"/>
</dbReference>
<sequence>MSRKWFNLEAQTDDAIFGGNQSAYSSLGLTRTQRIGGFAACFVGGLGISLLGAILLFLGATGAFASFLIGFKTQLEKMFKPVRVVATILLFASIAMTFVSAFVLPAILCIVFVIVQYLAYLWYVLVLVVVHPIRSNACQILGRDAVVPTRTTSTTLSPSPPSYARAISVHAIQEHAILTTATPHADVEILIFGHR</sequence>
<dbReference type="PANTHER" id="PTHR23137">
    <property type="entry name" value="VESICLE TRANSPORT PROTEIN-RELATED"/>
    <property type="match status" value="1"/>
</dbReference>
<dbReference type="GO" id="GO:0015031">
    <property type="term" value="P:protein transport"/>
    <property type="evidence" value="ECO:0007669"/>
    <property type="project" value="UniProtKB-KW"/>
</dbReference>